<evidence type="ECO:0000313" key="1">
    <source>
        <dbReference type="EMBL" id="KAF1987677.1"/>
    </source>
</evidence>
<keyword evidence="2" id="KW-1185">Reference proteome</keyword>
<dbReference type="AlphaFoldDB" id="A0A6G1H3P4"/>
<evidence type="ECO:0000313" key="2">
    <source>
        <dbReference type="Proteomes" id="UP000800041"/>
    </source>
</evidence>
<gene>
    <name evidence="1" type="ORF">K402DRAFT_403369</name>
</gene>
<organism evidence="1 2">
    <name type="scientific">Aulographum hederae CBS 113979</name>
    <dbReference type="NCBI Taxonomy" id="1176131"/>
    <lineage>
        <taxon>Eukaryota</taxon>
        <taxon>Fungi</taxon>
        <taxon>Dikarya</taxon>
        <taxon>Ascomycota</taxon>
        <taxon>Pezizomycotina</taxon>
        <taxon>Dothideomycetes</taxon>
        <taxon>Pleosporomycetidae</taxon>
        <taxon>Aulographales</taxon>
        <taxon>Aulographaceae</taxon>
    </lineage>
</organism>
<proteinExistence type="predicted"/>
<sequence length="262" mass="29359">MASLDPRYEIRQLTLADADNAAAIVSHANMFDSPVWPEIYPTGKTARCYQLTKAADYLVKHQINSGFSFGVFDKEYEYKRPESAATNGKLHWDFSNEDATAEELLEQMDFPLVSVAAAYDGANALDMAQMGPLIGTLPVFGVIYAILGELDTRDPESWKPKGPKGVLMRNATATRRDYAGEGLMKALAHFLMRKADEEGFRAVNIECMADAVTKVWLNPPSPYRAELVAEFWTEEREVEEEGKMVKVFEDVKQHVTKVCVHL</sequence>
<dbReference type="OrthoDB" id="5169850at2759"/>
<reference evidence="1" key="1">
    <citation type="journal article" date="2020" name="Stud. Mycol.">
        <title>101 Dothideomycetes genomes: a test case for predicting lifestyles and emergence of pathogens.</title>
        <authorList>
            <person name="Haridas S."/>
            <person name="Albert R."/>
            <person name="Binder M."/>
            <person name="Bloem J."/>
            <person name="Labutti K."/>
            <person name="Salamov A."/>
            <person name="Andreopoulos B."/>
            <person name="Baker S."/>
            <person name="Barry K."/>
            <person name="Bills G."/>
            <person name="Bluhm B."/>
            <person name="Cannon C."/>
            <person name="Castanera R."/>
            <person name="Culley D."/>
            <person name="Daum C."/>
            <person name="Ezra D."/>
            <person name="Gonzalez J."/>
            <person name="Henrissat B."/>
            <person name="Kuo A."/>
            <person name="Liang C."/>
            <person name="Lipzen A."/>
            <person name="Lutzoni F."/>
            <person name="Magnuson J."/>
            <person name="Mondo S."/>
            <person name="Nolan M."/>
            <person name="Ohm R."/>
            <person name="Pangilinan J."/>
            <person name="Park H.-J."/>
            <person name="Ramirez L."/>
            <person name="Alfaro M."/>
            <person name="Sun H."/>
            <person name="Tritt A."/>
            <person name="Yoshinaga Y."/>
            <person name="Zwiers L.-H."/>
            <person name="Turgeon B."/>
            <person name="Goodwin S."/>
            <person name="Spatafora J."/>
            <person name="Crous P."/>
            <person name="Grigoriev I."/>
        </authorList>
    </citation>
    <scope>NUCLEOTIDE SEQUENCE</scope>
    <source>
        <strain evidence="1">CBS 113979</strain>
    </source>
</reference>
<accession>A0A6G1H3P4</accession>
<evidence type="ECO:0008006" key="3">
    <source>
        <dbReference type="Google" id="ProtNLM"/>
    </source>
</evidence>
<dbReference type="Gene3D" id="3.40.630.30">
    <property type="match status" value="1"/>
</dbReference>
<dbReference type="Proteomes" id="UP000800041">
    <property type="component" value="Unassembled WGS sequence"/>
</dbReference>
<dbReference type="EMBL" id="ML977151">
    <property type="protein sequence ID" value="KAF1987677.1"/>
    <property type="molecule type" value="Genomic_DNA"/>
</dbReference>
<name>A0A6G1H3P4_9PEZI</name>
<protein>
    <recommendedName>
        <fullName evidence="3">N-acetyltransferase domain-containing protein</fullName>
    </recommendedName>
</protein>